<organism evidence="16 17">
    <name type="scientific">Candidatus Corynebacterium gallistercoris</name>
    <dbReference type="NCBI Taxonomy" id="2838530"/>
    <lineage>
        <taxon>Bacteria</taxon>
        <taxon>Bacillati</taxon>
        <taxon>Actinomycetota</taxon>
        <taxon>Actinomycetes</taxon>
        <taxon>Mycobacteriales</taxon>
        <taxon>Corynebacteriaceae</taxon>
        <taxon>Corynebacterium</taxon>
    </lineage>
</organism>
<dbReference type="GO" id="GO:0016020">
    <property type="term" value="C:membrane"/>
    <property type="evidence" value="ECO:0007669"/>
    <property type="project" value="UniProtKB-SubCell"/>
</dbReference>
<feature type="transmembrane region" description="Helical" evidence="14">
    <location>
        <begin position="180"/>
        <end position="201"/>
    </location>
</feature>
<dbReference type="EMBL" id="DXFZ01000085">
    <property type="protein sequence ID" value="HIW96181.1"/>
    <property type="molecule type" value="Genomic_DNA"/>
</dbReference>
<evidence type="ECO:0000256" key="11">
    <source>
        <dbReference type="ARBA" id="ARBA00033342"/>
    </source>
</evidence>
<keyword evidence="5 14" id="KW-1133">Transmembrane helix</keyword>
<dbReference type="InterPro" id="IPR028055">
    <property type="entry name" value="YidC/Oxa/ALB_C"/>
</dbReference>
<dbReference type="Pfam" id="PF02096">
    <property type="entry name" value="60KD_IMP"/>
    <property type="match status" value="1"/>
</dbReference>
<evidence type="ECO:0000313" key="17">
    <source>
        <dbReference type="Proteomes" id="UP000824189"/>
    </source>
</evidence>
<proteinExistence type="inferred from homology"/>
<protein>
    <recommendedName>
        <fullName evidence="3">Membrane protein insertase YidC</fullName>
    </recommendedName>
    <alternativeName>
        <fullName evidence="11">Foldase YidC</fullName>
    </alternativeName>
    <alternativeName>
        <fullName evidence="10">Membrane integrase YidC</fullName>
    </alternativeName>
    <alternativeName>
        <fullName evidence="9">Membrane protein YidC</fullName>
    </alternativeName>
</protein>
<reference evidence="16" key="1">
    <citation type="journal article" date="2021" name="PeerJ">
        <title>Extensive microbial diversity within the chicken gut microbiome revealed by metagenomics and culture.</title>
        <authorList>
            <person name="Gilroy R."/>
            <person name="Ravi A."/>
            <person name="Getino M."/>
            <person name="Pursley I."/>
            <person name="Horton D.L."/>
            <person name="Alikhan N.F."/>
            <person name="Baker D."/>
            <person name="Gharbi K."/>
            <person name="Hall N."/>
            <person name="Watson M."/>
            <person name="Adriaenssens E.M."/>
            <person name="Foster-Nyarko E."/>
            <person name="Jarju S."/>
            <person name="Secka A."/>
            <person name="Antonio M."/>
            <person name="Oren A."/>
            <person name="Chaudhuri R.R."/>
            <person name="La Ragione R."/>
            <person name="Hildebrand F."/>
            <person name="Pallen M.J."/>
        </authorList>
    </citation>
    <scope>NUCLEOTIDE SEQUENCE</scope>
    <source>
        <strain evidence="16">4376</strain>
    </source>
</reference>
<evidence type="ECO:0000256" key="5">
    <source>
        <dbReference type="ARBA" id="ARBA00022989"/>
    </source>
</evidence>
<evidence type="ECO:0000256" key="14">
    <source>
        <dbReference type="SAM" id="Phobius"/>
    </source>
</evidence>
<evidence type="ECO:0000256" key="3">
    <source>
        <dbReference type="ARBA" id="ARBA00015325"/>
    </source>
</evidence>
<feature type="transmembrane region" description="Helical" evidence="14">
    <location>
        <begin position="222"/>
        <end position="253"/>
    </location>
</feature>
<dbReference type="AlphaFoldDB" id="A0A9D1URD1"/>
<evidence type="ECO:0000256" key="1">
    <source>
        <dbReference type="ARBA" id="ARBA00004141"/>
    </source>
</evidence>
<evidence type="ECO:0000256" key="9">
    <source>
        <dbReference type="ARBA" id="ARBA00031538"/>
    </source>
</evidence>
<dbReference type="GO" id="GO:0032977">
    <property type="term" value="F:membrane insertase activity"/>
    <property type="evidence" value="ECO:0007669"/>
    <property type="project" value="InterPro"/>
</dbReference>
<sequence length="391" mass="44325">MIIVEYPVALVLKGWHLLLTALGMDHNQAWLVALVLLVITIRSLLLPLYYRQMRSGRILANLRPQLRQLEADYADRHDQASRKELMNKRKEIQRENNYKMADGCLPSLVLVPVIIGLYRLLIRIARPSEGLEAAHAGFGPLTGADVDSFLKAEFFGVPLPAYFQMPHDQLAILGTTRQDVLHVALPLAIIASIFTTSNWAYTMKRNLRSLDYGSAANRTMLNIFWVFGPIIMVSPFLVGFGGPGPVALLIYWVCNNFWTATQAVAVQRYLDHTHPYTEAFDEYTQGKKRELKERRSAIRTARRRFKANENIRSARLTAGWDHGAIAHEAAKEREEFISLVDGPKAERLKRKQERKRQRAEERKAKAAQAAAKKQGGQAEQPAKEAEETEET</sequence>
<feature type="domain" description="Membrane insertase YidC/Oxa/ALB C-terminal" evidence="15">
    <location>
        <begin position="30"/>
        <end position="267"/>
    </location>
</feature>
<feature type="compositionally biased region" description="Basic residues" evidence="13">
    <location>
        <begin position="347"/>
        <end position="357"/>
    </location>
</feature>
<evidence type="ECO:0000256" key="2">
    <source>
        <dbReference type="ARBA" id="ARBA00010527"/>
    </source>
</evidence>
<evidence type="ECO:0000313" key="16">
    <source>
        <dbReference type="EMBL" id="HIW96181.1"/>
    </source>
</evidence>
<gene>
    <name evidence="16" type="primary">yidC</name>
    <name evidence="16" type="ORF">H9867_06840</name>
</gene>
<comment type="subunit">
    <text evidence="8">Interacts with the Sec translocase complex via SecD. Specifically interacts with transmembrane segments of nascent integral membrane proteins during membrane integration.</text>
</comment>
<feature type="transmembrane region" description="Helical" evidence="14">
    <location>
        <begin position="29"/>
        <end position="50"/>
    </location>
</feature>
<evidence type="ECO:0000256" key="13">
    <source>
        <dbReference type="SAM" id="MobiDB-lite"/>
    </source>
</evidence>
<keyword evidence="4 12" id="KW-0812">Transmembrane</keyword>
<name>A0A9D1URD1_9CORY</name>
<feature type="region of interest" description="Disordered" evidence="13">
    <location>
        <begin position="342"/>
        <end position="391"/>
    </location>
</feature>
<dbReference type="InterPro" id="IPR001708">
    <property type="entry name" value="YidC/ALB3/OXA1/COX18"/>
</dbReference>
<keyword evidence="6 14" id="KW-0472">Membrane</keyword>
<dbReference type="PANTHER" id="PTHR12428">
    <property type="entry name" value="OXA1"/>
    <property type="match status" value="1"/>
</dbReference>
<accession>A0A9D1URD1</accession>
<evidence type="ECO:0000256" key="4">
    <source>
        <dbReference type="ARBA" id="ARBA00022692"/>
    </source>
</evidence>
<comment type="caution">
    <text evidence="16">The sequence shown here is derived from an EMBL/GenBank/DDBJ whole genome shotgun (WGS) entry which is preliminary data.</text>
</comment>
<evidence type="ECO:0000256" key="7">
    <source>
        <dbReference type="ARBA" id="ARBA00025034"/>
    </source>
</evidence>
<feature type="compositionally biased region" description="Low complexity" evidence="13">
    <location>
        <begin position="366"/>
        <end position="380"/>
    </location>
</feature>
<evidence type="ECO:0000256" key="12">
    <source>
        <dbReference type="RuleBase" id="RU003945"/>
    </source>
</evidence>
<evidence type="ECO:0000256" key="10">
    <source>
        <dbReference type="ARBA" id="ARBA00033245"/>
    </source>
</evidence>
<feature type="transmembrane region" description="Helical" evidence="14">
    <location>
        <begin position="103"/>
        <end position="122"/>
    </location>
</feature>
<comment type="function">
    <text evidence="7">Required for the insertion and/or proper folding and/or complex formation of integral membrane proteins into the membrane. Involved in integration of membrane proteins that insert both dependently and independently of the Sec translocase complex, as well as at least some lipoproteins. Aids folding of multispanning membrane proteins.</text>
</comment>
<evidence type="ECO:0000259" key="15">
    <source>
        <dbReference type="Pfam" id="PF02096"/>
    </source>
</evidence>
<evidence type="ECO:0000256" key="6">
    <source>
        <dbReference type="ARBA" id="ARBA00023136"/>
    </source>
</evidence>
<dbReference type="NCBIfam" id="TIGR03592">
    <property type="entry name" value="yidC_oxa1_cterm"/>
    <property type="match status" value="1"/>
</dbReference>
<comment type="subcellular location">
    <subcellularLocation>
        <location evidence="1 12">Membrane</location>
        <topology evidence="1 12">Multi-pass membrane protein</topology>
    </subcellularLocation>
</comment>
<reference evidence="16" key="2">
    <citation type="submission" date="2021-04" db="EMBL/GenBank/DDBJ databases">
        <authorList>
            <person name="Gilroy R."/>
        </authorList>
    </citation>
    <scope>NUCLEOTIDE SEQUENCE</scope>
    <source>
        <strain evidence="16">4376</strain>
    </source>
</reference>
<evidence type="ECO:0000256" key="8">
    <source>
        <dbReference type="ARBA" id="ARBA00026028"/>
    </source>
</evidence>
<dbReference type="PANTHER" id="PTHR12428:SF65">
    <property type="entry name" value="CYTOCHROME C OXIDASE ASSEMBLY PROTEIN COX18, MITOCHONDRIAL"/>
    <property type="match status" value="1"/>
</dbReference>
<dbReference type="GO" id="GO:0051205">
    <property type="term" value="P:protein insertion into membrane"/>
    <property type="evidence" value="ECO:0007669"/>
    <property type="project" value="TreeGrafter"/>
</dbReference>
<comment type="similarity">
    <text evidence="2">Belongs to the OXA1/ALB3/YidC family. Type 1 subfamily.</text>
</comment>
<dbReference type="Proteomes" id="UP000824189">
    <property type="component" value="Unassembled WGS sequence"/>
</dbReference>